<dbReference type="Pfam" id="PF03929">
    <property type="entry name" value="PepSY_TM"/>
    <property type="match status" value="1"/>
</dbReference>
<evidence type="ECO:0000256" key="1">
    <source>
        <dbReference type="SAM" id="MobiDB-lite"/>
    </source>
</evidence>
<keyword evidence="2" id="KW-0472">Membrane</keyword>
<dbReference type="EMBL" id="JBHSJF010000006">
    <property type="protein sequence ID" value="MFC5068316.1"/>
    <property type="molecule type" value="Genomic_DNA"/>
</dbReference>
<feature type="compositionally biased region" description="Polar residues" evidence="1">
    <location>
        <begin position="251"/>
        <end position="262"/>
    </location>
</feature>
<proteinExistence type="predicted"/>
<accession>A0ABV9Z2F6</accession>
<evidence type="ECO:0000313" key="4">
    <source>
        <dbReference type="Proteomes" id="UP001595796"/>
    </source>
</evidence>
<comment type="caution">
    <text evidence="3">The sequence shown here is derived from an EMBL/GenBank/DDBJ whole genome shotgun (WGS) entry which is preliminary data.</text>
</comment>
<protein>
    <submittedName>
        <fullName evidence="3">PepSY-associated TM helix domain-containing protein</fullName>
    </submittedName>
</protein>
<dbReference type="InterPro" id="IPR005625">
    <property type="entry name" value="PepSY-ass_TM"/>
</dbReference>
<feature type="transmembrane region" description="Helical" evidence="2">
    <location>
        <begin position="165"/>
        <end position="187"/>
    </location>
</feature>
<dbReference type="RefSeq" id="WP_114955776.1">
    <property type="nucleotide sequence ID" value="NZ_JBHSJF010000006.1"/>
</dbReference>
<dbReference type="PANTHER" id="PTHR34219">
    <property type="entry name" value="IRON-REGULATED INNER MEMBRANE PROTEIN-RELATED"/>
    <property type="match status" value="1"/>
</dbReference>
<organism evidence="3 4">
    <name type="scientific">Flaviflagellibacter deserti</name>
    <dbReference type="NCBI Taxonomy" id="2267266"/>
    <lineage>
        <taxon>Bacteria</taxon>
        <taxon>Pseudomonadati</taxon>
        <taxon>Pseudomonadota</taxon>
        <taxon>Alphaproteobacteria</taxon>
        <taxon>Hyphomicrobiales</taxon>
        <taxon>Flaviflagellibacter</taxon>
    </lineage>
</organism>
<keyword evidence="2" id="KW-1133">Transmembrane helix</keyword>
<name>A0ABV9Z2F6_9HYPH</name>
<evidence type="ECO:0000256" key="2">
    <source>
        <dbReference type="SAM" id="Phobius"/>
    </source>
</evidence>
<evidence type="ECO:0000313" key="3">
    <source>
        <dbReference type="EMBL" id="MFC5068316.1"/>
    </source>
</evidence>
<feature type="transmembrane region" description="Helical" evidence="2">
    <location>
        <begin position="372"/>
        <end position="392"/>
    </location>
</feature>
<reference evidence="4" key="1">
    <citation type="journal article" date="2019" name="Int. J. Syst. Evol. Microbiol.">
        <title>The Global Catalogue of Microorganisms (GCM) 10K type strain sequencing project: providing services to taxonomists for standard genome sequencing and annotation.</title>
        <authorList>
            <consortium name="The Broad Institute Genomics Platform"/>
            <consortium name="The Broad Institute Genome Sequencing Center for Infectious Disease"/>
            <person name="Wu L."/>
            <person name="Ma J."/>
        </authorList>
    </citation>
    <scope>NUCLEOTIDE SEQUENCE [LARGE SCALE GENOMIC DNA]</scope>
    <source>
        <strain evidence="4">CGMCC 1.16444</strain>
    </source>
</reference>
<gene>
    <name evidence="3" type="ORF">ACFPFW_09860</name>
</gene>
<feature type="region of interest" description="Disordered" evidence="1">
    <location>
        <begin position="251"/>
        <end position="273"/>
    </location>
</feature>
<feature type="transmembrane region" description="Helical" evidence="2">
    <location>
        <begin position="419"/>
        <end position="445"/>
    </location>
</feature>
<keyword evidence="4" id="KW-1185">Reference proteome</keyword>
<sequence length="464" mass="50284">MTKHLSSAGHAATRVSGSEFRAFITRLHFYVGLFVGPFILVAALTGTLFVLTPQIETLIYADQLRAQTQGEPRSLADQAQAARSYIGQGPRLFAMRPAPKAGATTRVMFSQPGLGDSESRAIFVDPVSLRIQGDLIVYGTSGNLPLRTTIDYLHRHLLLGEIGRVYSELAASWLWIAALGGVLLWSWQSNQAARTGVGRLRRLHSTTGIWLAVGLVFLSITGLTWSKWAGDHIDQARGYLGWTTPSVTTKLTGVSSGTGSSEHASHGTHDPGVSPIAGDPSILLDDIQFVARQGGIDSPFIEIRPAKAADQAWLVREYDRSWPTQVDTIAIDPSTLSVVSRADFETFPLIAKLIRWGIDAHMGVLFGLPNQLLLAATGFVLTTMIALGYAMWWKRRPSAGVMPKTLIAAWVRLSPAIKVATVAVAIGLGWALPLMGVSTLAFIVVDALRWKIALSMWDAQQSLI</sequence>
<dbReference type="PANTHER" id="PTHR34219:SF1">
    <property type="entry name" value="PEPSY DOMAIN-CONTAINING PROTEIN"/>
    <property type="match status" value="1"/>
</dbReference>
<dbReference type="Proteomes" id="UP001595796">
    <property type="component" value="Unassembled WGS sequence"/>
</dbReference>
<feature type="transmembrane region" description="Helical" evidence="2">
    <location>
        <begin position="27"/>
        <end position="51"/>
    </location>
</feature>
<keyword evidence="2" id="KW-0812">Transmembrane</keyword>
<feature type="transmembrane region" description="Helical" evidence="2">
    <location>
        <begin position="207"/>
        <end position="225"/>
    </location>
</feature>